<evidence type="ECO:0000256" key="2">
    <source>
        <dbReference type="ARBA" id="ARBA00023002"/>
    </source>
</evidence>
<evidence type="ECO:0000256" key="1">
    <source>
        <dbReference type="ARBA" id="ARBA00008898"/>
    </source>
</evidence>
<dbReference type="PATRIC" id="fig|707241.3.peg.5083"/>
<dbReference type="KEGG" id="smx:SM11_pC1147"/>
<dbReference type="SUPFAM" id="SSF50475">
    <property type="entry name" value="FMN-binding split barrel"/>
    <property type="match status" value="1"/>
</dbReference>
<keyword evidence="4" id="KW-0614">Plasmid</keyword>
<dbReference type="GO" id="GO:0010181">
    <property type="term" value="F:FMN binding"/>
    <property type="evidence" value="ECO:0007669"/>
    <property type="project" value="InterPro"/>
</dbReference>
<accession>F7XF95</accession>
<dbReference type="Gene3D" id="3.90.79.10">
    <property type="entry name" value="Nucleoside Triphosphate Pyrophosphohydrolase"/>
    <property type="match status" value="1"/>
</dbReference>
<dbReference type="GO" id="GO:0042602">
    <property type="term" value="F:riboflavin reductase (NADPH) activity"/>
    <property type="evidence" value="ECO:0007669"/>
    <property type="project" value="TreeGrafter"/>
</dbReference>
<reference evidence="4 5" key="1">
    <citation type="journal article" date="2011" name="J. Biotechnol.">
        <title>The complete genome sequence of the dominant Sinorhizobium meliloti field isolate SM11 extends the S. meliloti pan-genome.</title>
        <authorList>
            <person name="Schneiker-Bekel S."/>
            <person name="Wibberg D."/>
            <person name="Bekel T."/>
            <person name="Blom J."/>
            <person name="Linke B."/>
            <person name="Neuweger H."/>
            <person name="Stiens M."/>
            <person name="Vorholter F.J."/>
            <person name="Weidner S."/>
            <person name="Goesmann A."/>
            <person name="Puhler A."/>
            <person name="Schluter A."/>
        </authorList>
    </citation>
    <scope>NUCLEOTIDE SEQUENCE [LARGE SCALE GENOMIC DNA]</scope>
    <source>
        <strain evidence="4 5">SM11</strain>
        <plasmid evidence="5">pSmeSM11c</plasmid>
    </source>
</reference>
<sequence length="346" mass="37165">MGTHCRWSQTYGQSNRPRDRQRVDVRMADFQGETEMTAEVFDPRALRDAFGAFATGVTVVTASDAAGKPIGFTANSFTSVSLDPPLLLVCLAKSSRNYESMTSAGRFAINVLSETQKDVSNTFARPVEDRFAAVDWRLGRDGCPIFSDVAAWFECSMQDIIEAGDHVIIIGRVTAFENSGLNGLGYARGGYFTPRLAGKAVSAAVEGEIRLGAVLEQQGAVFLAGNETLSLPNCTVEGGDPARTLAAFLEQLTGLNVTIGFLYSVYEDKSDGRQNIVYHALASDGAPRQGRFVRPAELAAAKFSSSATADIINRFVLESSIGNFGMYFGDETGGTVHPIAKKDAHS</sequence>
<feature type="domain" description="Flavin reductase like" evidence="3">
    <location>
        <begin position="50"/>
        <end position="193"/>
    </location>
</feature>
<gene>
    <name evidence="4" type="ordered locus">SM11_pC1147</name>
</gene>
<protein>
    <recommendedName>
        <fullName evidence="3">Flavin reductase like domain-containing protein</fullName>
    </recommendedName>
</protein>
<dbReference type="Gene3D" id="2.30.110.10">
    <property type="entry name" value="Electron Transport, Fmn-binding Protein, Chain A"/>
    <property type="match status" value="1"/>
</dbReference>
<dbReference type="PANTHER" id="PTHR30466:SF11">
    <property type="entry name" value="FLAVIN-DEPENDENT MONOOXYGENASE, REDUCTASE SUBUNIT HSAB"/>
    <property type="match status" value="1"/>
</dbReference>
<evidence type="ECO:0000313" key="5">
    <source>
        <dbReference type="Proteomes" id="UP000009045"/>
    </source>
</evidence>
<evidence type="ECO:0000259" key="3">
    <source>
        <dbReference type="SMART" id="SM00903"/>
    </source>
</evidence>
<dbReference type="InterPro" id="IPR002563">
    <property type="entry name" value="Flavin_Rdtase-like_dom"/>
</dbReference>
<dbReference type="PANTHER" id="PTHR30466">
    <property type="entry name" value="FLAVIN REDUCTASE"/>
    <property type="match status" value="1"/>
</dbReference>
<evidence type="ECO:0000313" key="4">
    <source>
        <dbReference type="EMBL" id="AEH82220.1"/>
    </source>
</evidence>
<dbReference type="AlphaFoldDB" id="F7XF95"/>
<name>F7XF95_SINMM</name>
<proteinExistence type="inferred from homology"/>
<geneLocation type="plasmid" evidence="4 5">
    <name>pSmeSM11c</name>
</geneLocation>
<dbReference type="Pfam" id="PF01613">
    <property type="entry name" value="Flavin_Reduct"/>
    <property type="match status" value="1"/>
</dbReference>
<dbReference type="InterPro" id="IPR012349">
    <property type="entry name" value="Split_barrel_FMN-bd"/>
</dbReference>
<dbReference type="SMART" id="SM00903">
    <property type="entry name" value="Flavin_Reduct"/>
    <property type="match status" value="1"/>
</dbReference>
<comment type="similarity">
    <text evidence="1">Belongs to the non-flavoprotein flavin reductase family.</text>
</comment>
<organism evidence="4 5">
    <name type="scientific">Sinorhizobium meliloti (strain SM11)</name>
    <dbReference type="NCBI Taxonomy" id="707241"/>
    <lineage>
        <taxon>Bacteria</taxon>
        <taxon>Pseudomonadati</taxon>
        <taxon>Pseudomonadota</taxon>
        <taxon>Alphaproteobacteria</taxon>
        <taxon>Hyphomicrobiales</taxon>
        <taxon>Rhizobiaceae</taxon>
        <taxon>Sinorhizobium/Ensifer group</taxon>
        <taxon>Sinorhizobium</taxon>
    </lineage>
</organism>
<keyword evidence="2" id="KW-0560">Oxidoreductase</keyword>
<dbReference type="HOGENOM" id="CLU_896101_0_0_5"/>
<dbReference type="Proteomes" id="UP000009045">
    <property type="component" value="Plasmid pSmeSM11c"/>
</dbReference>
<dbReference type="InterPro" id="IPR050268">
    <property type="entry name" value="NADH-dep_flavin_reductase"/>
</dbReference>
<dbReference type="EMBL" id="CP001831">
    <property type="protein sequence ID" value="AEH82220.1"/>
    <property type="molecule type" value="Genomic_DNA"/>
</dbReference>